<dbReference type="EMBL" id="BAAABM010000051">
    <property type="protein sequence ID" value="GAA0358126.1"/>
    <property type="molecule type" value="Genomic_DNA"/>
</dbReference>
<protein>
    <submittedName>
        <fullName evidence="2">Uncharacterized protein</fullName>
    </submittedName>
</protein>
<accession>A0ABN0X956</accession>
<name>A0ABN0X956_9ACTN</name>
<reference evidence="2 3" key="1">
    <citation type="journal article" date="2019" name="Int. J. Syst. Evol. Microbiol.">
        <title>The Global Catalogue of Microorganisms (GCM) 10K type strain sequencing project: providing services to taxonomists for standard genome sequencing and annotation.</title>
        <authorList>
            <consortium name="The Broad Institute Genomics Platform"/>
            <consortium name="The Broad Institute Genome Sequencing Center for Infectious Disease"/>
            <person name="Wu L."/>
            <person name="Ma J."/>
        </authorList>
    </citation>
    <scope>NUCLEOTIDE SEQUENCE [LARGE SCALE GENOMIC DNA]</scope>
    <source>
        <strain evidence="2 3">JCM 3146</strain>
    </source>
</reference>
<feature type="compositionally biased region" description="Basic and acidic residues" evidence="1">
    <location>
        <begin position="1"/>
        <end position="14"/>
    </location>
</feature>
<evidence type="ECO:0000313" key="3">
    <source>
        <dbReference type="Proteomes" id="UP001501822"/>
    </source>
</evidence>
<evidence type="ECO:0000256" key="1">
    <source>
        <dbReference type="SAM" id="MobiDB-lite"/>
    </source>
</evidence>
<proteinExistence type="predicted"/>
<evidence type="ECO:0000313" key="2">
    <source>
        <dbReference type="EMBL" id="GAA0358126.1"/>
    </source>
</evidence>
<dbReference type="Proteomes" id="UP001501822">
    <property type="component" value="Unassembled WGS sequence"/>
</dbReference>
<organism evidence="2 3">
    <name type="scientific">Actinoallomurus spadix</name>
    <dbReference type="NCBI Taxonomy" id="79912"/>
    <lineage>
        <taxon>Bacteria</taxon>
        <taxon>Bacillati</taxon>
        <taxon>Actinomycetota</taxon>
        <taxon>Actinomycetes</taxon>
        <taxon>Streptosporangiales</taxon>
        <taxon>Thermomonosporaceae</taxon>
        <taxon>Actinoallomurus</taxon>
    </lineage>
</organism>
<keyword evidence="3" id="KW-1185">Reference proteome</keyword>
<gene>
    <name evidence="2" type="ORF">GCM10010151_54770</name>
</gene>
<sequence>MPWSDRNTEADRPHPPPPTIRTGTSIAPMSVLPEGDNKEASVGRSLTKVPAIPVKDGWTLPGTTCPEQS</sequence>
<comment type="caution">
    <text evidence="2">The sequence shown here is derived from an EMBL/GenBank/DDBJ whole genome shotgun (WGS) entry which is preliminary data.</text>
</comment>
<feature type="region of interest" description="Disordered" evidence="1">
    <location>
        <begin position="1"/>
        <end position="45"/>
    </location>
</feature>